<dbReference type="Gene3D" id="3.30.2410.10">
    <property type="entry name" value="Hect, E3 ligase catalytic domain"/>
    <property type="match status" value="1"/>
</dbReference>
<feature type="region of interest" description="Disordered" evidence="6">
    <location>
        <begin position="1"/>
        <end position="21"/>
    </location>
</feature>
<dbReference type="FunFam" id="3.30.2160.10:FF:000002">
    <property type="entry name" value="Putative Ubiquitin-protein ligase E3C"/>
    <property type="match status" value="1"/>
</dbReference>
<dbReference type="InterPro" id="IPR000569">
    <property type="entry name" value="HECT_dom"/>
</dbReference>
<dbReference type="Gene3D" id="3.30.2160.10">
    <property type="entry name" value="Hect, E3 ligase catalytic domain"/>
    <property type="match status" value="1"/>
</dbReference>
<keyword evidence="3 8" id="KW-0808">Transferase</keyword>
<dbReference type="PANTHER" id="PTHR45700:SF2">
    <property type="entry name" value="UBIQUITIN-PROTEIN LIGASE E3C"/>
    <property type="match status" value="1"/>
</dbReference>
<dbReference type="Pfam" id="PF00632">
    <property type="entry name" value="HECT"/>
    <property type="match status" value="1"/>
</dbReference>
<dbReference type="Gene3D" id="3.90.1750.10">
    <property type="entry name" value="Hect, E3 ligase catalytic domains"/>
    <property type="match status" value="1"/>
</dbReference>
<dbReference type="PANTHER" id="PTHR45700">
    <property type="entry name" value="UBIQUITIN-PROTEIN LIGASE E3C"/>
    <property type="match status" value="1"/>
</dbReference>
<keyword evidence="8" id="KW-0012">Acyltransferase</keyword>
<dbReference type="GeneID" id="85225135"/>
<dbReference type="RefSeq" id="XP_060121427.1">
    <property type="nucleotide sequence ID" value="XM_060265444.1"/>
</dbReference>
<evidence type="ECO:0000313" key="9">
    <source>
        <dbReference type="Proteomes" id="UP001217754"/>
    </source>
</evidence>
<evidence type="ECO:0000259" key="7">
    <source>
        <dbReference type="PROSITE" id="PS50237"/>
    </source>
</evidence>
<keyword evidence="9" id="KW-1185">Reference proteome</keyword>
<evidence type="ECO:0000256" key="6">
    <source>
        <dbReference type="SAM" id="MobiDB-lite"/>
    </source>
</evidence>
<dbReference type="GO" id="GO:0006511">
    <property type="term" value="P:ubiquitin-dependent protein catabolic process"/>
    <property type="evidence" value="ECO:0007669"/>
    <property type="project" value="TreeGrafter"/>
</dbReference>
<dbReference type="AlphaFoldDB" id="A0AAF0EX54"/>
<evidence type="ECO:0000313" key="8">
    <source>
        <dbReference type="EMBL" id="WFD38530.1"/>
    </source>
</evidence>
<evidence type="ECO:0000256" key="2">
    <source>
        <dbReference type="ARBA" id="ARBA00012485"/>
    </source>
</evidence>
<organism evidence="8 9">
    <name type="scientific">Malassezia japonica</name>
    <dbReference type="NCBI Taxonomy" id="223818"/>
    <lineage>
        <taxon>Eukaryota</taxon>
        <taxon>Fungi</taxon>
        <taxon>Dikarya</taxon>
        <taxon>Basidiomycota</taxon>
        <taxon>Ustilaginomycotina</taxon>
        <taxon>Malasseziomycetes</taxon>
        <taxon>Malasseziales</taxon>
        <taxon>Malasseziaceae</taxon>
        <taxon>Malassezia</taxon>
    </lineage>
</organism>
<dbReference type="SMART" id="SM00119">
    <property type="entry name" value="HECTc"/>
    <property type="match status" value="1"/>
</dbReference>
<dbReference type="InterPro" id="IPR044611">
    <property type="entry name" value="E3A/B/C-like"/>
</dbReference>
<dbReference type="InterPro" id="IPR035983">
    <property type="entry name" value="Hect_E3_ubiquitin_ligase"/>
</dbReference>
<feature type="domain" description="HECT" evidence="7">
    <location>
        <begin position="707"/>
        <end position="1042"/>
    </location>
</feature>
<comment type="catalytic activity">
    <reaction evidence="1">
        <text>S-ubiquitinyl-[E2 ubiquitin-conjugating enzyme]-L-cysteine + [acceptor protein]-L-lysine = [E2 ubiquitin-conjugating enzyme]-L-cysteine + N(6)-ubiquitinyl-[acceptor protein]-L-lysine.</text>
        <dbReference type="EC" id="2.3.2.26"/>
    </reaction>
</comment>
<gene>
    <name evidence="8" type="primary">HUL5</name>
    <name evidence="8" type="ORF">MJAP1_001486</name>
</gene>
<dbReference type="EMBL" id="CP119959">
    <property type="protein sequence ID" value="WFD38530.1"/>
    <property type="molecule type" value="Genomic_DNA"/>
</dbReference>
<reference evidence="8" key="1">
    <citation type="submission" date="2023-03" db="EMBL/GenBank/DDBJ databases">
        <title>Mating type loci evolution in Malassezia.</title>
        <authorList>
            <person name="Coelho M.A."/>
        </authorList>
    </citation>
    <scope>NUCLEOTIDE SEQUENCE</scope>
    <source>
        <strain evidence="8">CBS 9431</strain>
    </source>
</reference>
<keyword evidence="4 5" id="KW-0833">Ubl conjugation pathway</keyword>
<dbReference type="SUPFAM" id="SSF56204">
    <property type="entry name" value="Hect, E3 ligase catalytic domain"/>
    <property type="match status" value="1"/>
</dbReference>
<dbReference type="GO" id="GO:0000209">
    <property type="term" value="P:protein polyubiquitination"/>
    <property type="evidence" value="ECO:0007669"/>
    <property type="project" value="InterPro"/>
</dbReference>
<dbReference type="GO" id="GO:0061630">
    <property type="term" value="F:ubiquitin protein ligase activity"/>
    <property type="evidence" value="ECO:0007669"/>
    <property type="project" value="UniProtKB-EC"/>
</dbReference>
<dbReference type="CDD" id="cd23767">
    <property type="entry name" value="IQCD"/>
    <property type="match status" value="1"/>
</dbReference>
<evidence type="ECO:0000256" key="5">
    <source>
        <dbReference type="PROSITE-ProRule" id="PRU00104"/>
    </source>
</evidence>
<dbReference type="EC" id="2.3.2.26" evidence="2"/>
<evidence type="ECO:0000256" key="1">
    <source>
        <dbReference type="ARBA" id="ARBA00000885"/>
    </source>
</evidence>
<feature type="compositionally biased region" description="Polar residues" evidence="6">
    <location>
        <begin position="1"/>
        <end position="15"/>
    </location>
</feature>
<dbReference type="Proteomes" id="UP001217754">
    <property type="component" value="Chromosome 2"/>
</dbReference>
<proteinExistence type="predicted"/>
<feature type="active site" description="Glycyl thioester intermediate" evidence="5">
    <location>
        <position position="1010"/>
    </location>
</feature>
<protein>
    <recommendedName>
        <fullName evidence="2">HECT-type E3 ubiquitin transferase</fullName>
        <ecNumber evidence="2">2.3.2.26</ecNumber>
    </recommendedName>
</protein>
<dbReference type="CDD" id="cd00078">
    <property type="entry name" value="HECTc"/>
    <property type="match status" value="1"/>
</dbReference>
<evidence type="ECO:0000256" key="4">
    <source>
        <dbReference type="ARBA" id="ARBA00022786"/>
    </source>
</evidence>
<dbReference type="PROSITE" id="PS50237">
    <property type="entry name" value="HECT"/>
    <property type="match status" value="1"/>
</dbReference>
<accession>A0AAF0EX54</accession>
<name>A0AAF0EX54_9BASI</name>
<sequence>MEFNFTGSSRPQRNINLGGAGGKSAAQLAAEARALRADRHMQKQRNVAATRIQAAFRAYGDAARTRGAYLADLDGVQWPHVVQWAAHLPEDAWSIGGEAWHTLLALVVRQMLHMLEHHPKSLGELAGAYIDAMAKLVPAQESYAEAQARLVRSMLRHGLHRALAAYMESLPVQRTQDAGLCMELMLRPFAVFSTSSDAFVEDVADSEAPGRAVALRGFVASVLTLPHLSARLPLGHVQTLAASLPLDEIEAHTQTLGSYYDLATHDEALSENPIHSPYLLGNLLLLASKRVPRMDGPQLQSYLVTLALLQNALPPSTFAAPTAEHDAVQASVGSLMDGDNEPQGESQSYPTLDEASYHNLRILVSDSHLHAILAQSTKHASRTRGPLCAFLVATLHAWPSAECEGVLTTVLYGYDHSIGRSAHAAHLPSVGAIVRELWRGYVRGNKLARQLGTSGASARLFETRKALVDESLREEWPVLVVLCQLYGRCLLTMGDDEFYPPDRLASGGKNPLSLDELVTLSGMLRNLAFVLYWHEELVGDGSGSAVVPGTSMPLLALRELATRLLQQLHTRDARHAFTPEGHWHMLSQQDLASFIQSVVLEERDLATPRDEMDVDDAPRAARLRHSVFSARTLAFISPRLGVLNNIPFVIPFEVRVEIFRQFVRNDAERLHISRDLFSRTSRHRATVRRESIATDGMAQLNSLGPRLKEPVEIVFIDQFGQPEAGIDGGGVFKEFLTTLTRQVFDTDRGLWRTNERQELYPNPHSYARQPDQLEWYTFLGRILGKALYDGILVDVKLASFFLGKWLGHQGYLDDLASLHSLDAALYRGLIQLKNYTGDVENDFALNFTVSDEEFGVTHTTELIPGGADIPVTKENRLSYIYHVSRYRLSKQIEPQCRAFFQGLSELIDPRWLRLLSRDELGVLVSGTDSPIDLADLRAHTVYGGFHEKDLAVTYFWEALESMDQASRKAFLRFVTSSPNPPLLGFSELNPQFAIRNAGDDVTRLPTASTCVNLLKLPAYASRAQCLEKLLYAVHSEAGFDLS</sequence>
<evidence type="ECO:0000256" key="3">
    <source>
        <dbReference type="ARBA" id="ARBA00022679"/>
    </source>
</evidence>